<organism evidence="2">
    <name type="scientific">marine sediment metagenome</name>
    <dbReference type="NCBI Taxonomy" id="412755"/>
    <lineage>
        <taxon>unclassified sequences</taxon>
        <taxon>metagenomes</taxon>
        <taxon>ecological metagenomes</taxon>
    </lineage>
</organism>
<feature type="non-terminal residue" evidence="2">
    <location>
        <position position="1"/>
    </location>
</feature>
<dbReference type="EMBL" id="BARS01023661">
    <property type="protein sequence ID" value="GAG13338.1"/>
    <property type="molecule type" value="Genomic_DNA"/>
</dbReference>
<feature type="transmembrane region" description="Helical" evidence="1">
    <location>
        <begin position="87"/>
        <end position="112"/>
    </location>
</feature>
<sequence length="245" mass="29007">FNFASLSNRFWDYWEIVILITSSMISPGIIVYIIHYIKKSTSRFEESKIFGIYHLHEGFIGIIFIILAIFFLVLRSTLLFLPGPYFMRYSILLLLTQILSFLFLYLGSFFFFRDWDDIIQLNLVEKKENSEKIKKIQTTVFNHIDQVDLHFFEYPKIIIYPIGIVLTIFSLNTIIYGTSFLPLDRININNEFVIYLGYFISFIAGGIIGRDWFRIFKKFYPEAYQEIETIINKVKNEIRSPANSN</sequence>
<dbReference type="AlphaFoldDB" id="X0VLG5"/>
<evidence type="ECO:0000256" key="1">
    <source>
        <dbReference type="SAM" id="Phobius"/>
    </source>
</evidence>
<reference evidence="2" key="1">
    <citation type="journal article" date="2014" name="Front. Microbiol.">
        <title>High frequency of phylogenetically diverse reductive dehalogenase-homologous genes in deep subseafloor sedimentary metagenomes.</title>
        <authorList>
            <person name="Kawai M."/>
            <person name="Futagami T."/>
            <person name="Toyoda A."/>
            <person name="Takaki Y."/>
            <person name="Nishi S."/>
            <person name="Hori S."/>
            <person name="Arai W."/>
            <person name="Tsubouchi T."/>
            <person name="Morono Y."/>
            <person name="Uchiyama I."/>
            <person name="Ito T."/>
            <person name="Fujiyama A."/>
            <person name="Inagaki F."/>
            <person name="Takami H."/>
        </authorList>
    </citation>
    <scope>NUCLEOTIDE SEQUENCE</scope>
    <source>
        <strain evidence="2">Expedition CK06-06</strain>
    </source>
</reference>
<feature type="transmembrane region" description="Helical" evidence="1">
    <location>
        <begin position="157"/>
        <end position="180"/>
    </location>
</feature>
<evidence type="ECO:0000313" key="2">
    <source>
        <dbReference type="EMBL" id="GAG13338.1"/>
    </source>
</evidence>
<accession>X0VLG5</accession>
<feature type="transmembrane region" description="Helical" evidence="1">
    <location>
        <begin position="192"/>
        <end position="209"/>
    </location>
</feature>
<comment type="caution">
    <text evidence="2">The sequence shown here is derived from an EMBL/GenBank/DDBJ whole genome shotgun (WGS) entry which is preliminary data.</text>
</comment>
<protein>
    <submittedName>
        <fullName evidence="2">Uncharacterized protein</fullName>
    </submittedName>
</protein>
<name>X0VLG5_9ZZZZ</name>
<feature type="transmembrane region" description="Helical" evidence="1">
    <location>
        <begin position="16"/>
        <end position="37"/>
    </location>
</feature>
<feature type="transmembrane region" description="Helical" evidence="1">
    <location>
        <begin position="58"/>
        <end position="81"/>
    </location>
</feature>
<gene>
    <name evidence="2" type="ORF">S01H1_37663</name>
</gene>
<keyword evidence="1" id="KW-0812">Transmembrane</keyword>
<keyword evidence="1" id="KW-1133">Transmembrane helix</keyword>
<proteinExistence type="predicted"/>
<keyword evidence="1" id="KW-0472">Membrane</keyword>